<reference evidence="1 2" key="1">
    <citation type="submission" date="2018-09" db="EMBL/GenBank/DDBJ databases">
        <title>Cohnella cavernae sp. nov., isolated from a karst cave.</title>
        <authorList>
            <person name="Zhu H."/>
        </authorList>
    </citation>
    <scope>NUCLEOTIDE SEQUENCE [LARGE SCALE GENOMIC DNA]</scope>
    <source>
        <strain evidence="1 2">K2E09-144</strain>
    </source>
</reference>
<proteinExistence type="predicted"/>
<dbReference type="AlphaFoldDB" id="A0A398CR64"/>
<evidence type="ECO:0000313" key="1">
    <source>
        <dbReference type="EMBL" id="RIE05055.1"/>
    </source>
</evidence>
<name>A0A398CR64_9BACL</name>
<dbReference type="EMBL" id="QXJM01000016">
    <property type="protein sequence ID" value="RIE05055.1"/>
    <property type="molecule type" value="Genomic_DNA"/>
</dbReference>
<dbReference type="Proteomes" id="UP000266340">
    <property type="component" value="Unassembled WGS sequence"/>
</dbReference>
<sequence length="125" mass="13528">MISEMTKNNCSFCSSISASAILLDGEMYLLQLINCSSNGQGERGADFHENTGYRSEASFFEVQRTTKAILIGQIKVERGIVARTASVAVRICPAAVASTVFIRAGVRFYPIAAHFSNMVVCIAEP</sequence>
<evidence type="ECO:0000313" key="2">
    <source>
        <dbReference type="Proteomes" id="UP000266340"/>
    </source>
</evidence>
<comment type="caution">
    <text evidence="1">The sequence shown here is derived from an EMBL/GenBank/DDBJ whole genome shotgun (WGS) entry which is preliminary data.</text>
</comment>
<organism evidence="1 2">
    <name type="scientific">Cohnella faecalis</name>
    <dbReference type="NCBI Taxonomy" id="2315694"/>
    <lineage>
        <taxon>Bacteria</taxon>
        <taxon>Bacillati</taxon>
        <taxon>Bacillota</taxon>
        <taxon>Bacilli</taxon>
        <taxon>Bacillales</taxon>
        <taxon>Paenibacillaceae</taxon>
        <taxon>Cohnella</taxon>
    </lineage>
</organism>
<accession>A0A398CR64</accession>
<keyword evidence="2" id="KW-1185">Reference proteome</keyword>
<protein>
    <submittedName>
        <fullName evidence="1">Uncharacterized protein</fullName>
    </submittedName>
</protein>
<gene>
    <name evidence="1" type="ORF">D3H35_02685</name>
</gene>